<proteinExistence type="predicted"/>
<organism evidence="2">
    <name type="scientific">Trichuris suis</name>
    <name type="common">pig whipworm</name>
    <dbReference type="NCBI Taxonomy" id="68888"/>
    <lineage>
        <taxon>Eukaryota</taxon>
        <taxon>Metazoa</taxon>
        <taxon>Ecdysozoa</taxon>
        <taxon>Nematoda</taxon>
        <taxon>Enoplea</taxon>
        <taxon>Dorylaimia</taxon>
        <taxon>Trichinellida</taxon>
        <taxon>Trichuridae</taxon>
        <taxon>Trichuris</taxon>
    </lineage>
</organism>
<feature type="non-terminal residue" evidence="2">
    <location>
        <position position="141"/>
    </location>
</feature>
<feature type="non-terminal residue" evidence="2">
    <location>
        <position position="1"/>
    </location>
</feature>
<gene>
    <name evidence="2" type="ORF">M514_15755</name>
</gene>
<dbReference type="EMBL" id="KL367479">
    <property type="protein sequence ID" value="KFD72053.1"/>
    <property type="molecule type" value="Genomic_DNA"/>
</dbReference>
<keyword evidence="1" id="KW-0472">Membrane</keyword>
<dbReference type="Proteomes" id="UP000030758">
    <property type="component" value="Unassembled WGS sequence"/>
</dbReference>
<keyword evidence="1" id="KW-0812">Transmembrane</keyword>
<feature type="transmembrane region" description="Helical" evidence="1">
    <location>
        <begin position="69"/>
        <end position="89"/>
    </location>
</feature>
<keyword evidence="1" id="KW-1133">Transmembrane helix</keyword>
<name>A0A085NRF7_9BILA</name>
<sequence length="141" mass="16182">NRGNVQLLLRNVRAHLGVQSLYNRRDNCFVAALKRFGNSVPAYVRDLTKWSACLVQSLSPIIAALCRSFLLTLLLSFLAMMTGVLLGPAELYCYLWEPFYTGYFKERLVYQCLGIFLRDCFGKQRKIAFRVPWQGETFASL</sequence>
<protein>
    <submittedName>
        <fullName evidence="2">Uncharacterized protein</fullName>
    </submittedName>
</protein>
<evidence type="ECO:0000313" key="2">
    <source>
        <dbReference type="EMBL" id="KFD72053.1"/>
    </source>
</evidence>
<evidence type="ECO:0000256" key="1">
    <source>
        <dbReference type="SAM" id="Phobius"/>
    </source>
</evidence>
<accession>A0A085NRF7</accession>
<dbReference type="AlphaFoldDB" id="A0A085NRF7"/>
<reference evidence="2" key="1">
    <citation type="journal article" date="2014" name="Nat. Genet.">
        <title>Genome and transcriptome of the porcine whipworm Trichuris suis.</title>
        <authorList>
            <person name="Jex A.R."/>
            <person name="Nejsum P."/>
            <person name="Schwarz E.M."/>
            <person name="Hu L."/>
            <person name="Young N.D."/>
            <person name="Hall R.S."/>
            <person name="Korhonen P.K."/>
            <person name="Liao S."/>
            <person name="Thamsborg S."/>
            <person name="Xia J."/>
            <person name="Xu P."/>
            <person name="Wang S."/>
            <person name="Scheerlinck J.P."/>
            <person name="Hofmann A."/>
            <person name="Sternberg P.W."/>
            <person name="Wang J."/>
            <person name="Gasser R.B."/>
        </authorList>
    </citation>
    <scope>NUCLEOTIDE SEQUENCE [LARGE SCALE GENOMIC DNA]</scope>
    <source>
        <strain evidence="2">DCEP-RM93F</strain>
    </source>
</reference>